<name>A0ABY6NY03_9NOCA</name>
<keyword evidence="3 5" id="KW-0808">Transferase</keyword>
<dbReference type="Gene3D" id="3.40.630.30">
    <property type="match status" value="2"/>
</dbReference>
<dbReference type="Gene3D" id="3.30.1050.10">
    <property type="entry name" value="SCP2 sterol-binding domain"/>
    <property type="match status" value="1"/>
</dbReference>
<protein>
    <submittedName>
        <fullName evidence="7">GNAT family N-acetyltransferase</fullName>
    </submittedName>
</protein>
<dbReference type="InterPro" id="IPR022902">
    <property type="entry name" value="NAcTrfase_Eis"/>
</dbReference>
<feature type="active site" description="Proton donor" evidence="5">
    <location>
        <position position="123"/>
    </location>
</feature>
<dbReference type="Proteomes" id="UP001164965">
    <property type="component" value="Chromosome"/>
</dbReference>
<feature type="binding site" evidence="5">
    <location>
        <begin position="90"/>
        <end position="95"/>
    </location>
    <ligand>
        <name>acetyl-CoA</name>
        <dbReference type="ChEBI" id="CHEBI:57288"/>
    </ligand>
</feature>
<sequence>MSTLEVRTGTAADLPGIHLAGARAFGDEAGPERIAEIDRLIPPARYVLGLDAGTVVGVTAVMPLRMTVPGRAQVRAAGIADVSVAATHRRRGILRQILSAQHHGLVEEGFALAALTASEGTIYGRFGYGPATVYQRVEIDRQHAAFRPGAPDPGGVRQTTAEQARGLLPAVHARWQSRTPGALHRSGAWWDWQLSDRPAERRGASALQFLVHPDGYATFRRAEGPRGRQARVVELVAATEDAHAALWRVLLGLDLVPTVVAELSPDDPLPFLLTDTRAARVTGARDGVWVRLLDVGAALAQRRYATELDVVIDVADGFLGRGGRFRLRGGPEGAECTRTDASADVHTDVSTLGSLHLGGHRVRTLHRAGLVGVHDPAVLDRLDLALVTDRAPVHGTDF</sequence>
<proteinExistence type="inferred from homology"/>
<reference evidence="7" key="1">
    <citation type="submission" date="2022-10" db="EMBL/GenBank/DDBJ databases">
        <title>Rhodococcus sp.75.</title>
        <authorList>
            <person name="Sun M."/>
        </authorList>
    </citation>
    <scope>NUCLEOTIDE SEQUENCE</scope>
    <source>
        <strain evidence="7">75</strain>
    </source>
</reference>
<evidence type="ECO:0000256" key="3">
    <source>
        <dbReference type="ARBA" id="ARBA00022679"/>
    </source>
</evidence>
<dbReference type="Pfam" id="PF13530">
    <property type="entry name" value="SCP2_2"/>
    <property type="match status" value="1"/>
</dbReference>
<comment type="subunit">
    <text evidence="5">Homohexamer; trimer of dimers.</text>
</comment>
<feature type="active site" description="Proton acceptor; via carboxylate" evidence="5">
    <location>
        <position position="398"/>
    </location>
</feature>
<dbReference type="PANTHER" id="PTHR37817">
    <property type="entry name" value="N-ACETYLTRANSFERASE EIS"/>
    <property type="match status" value="1"/>
</dbReference>
<keyword evidence="4 5" id="KW-0012">Acyltransferase</keyword>
<keyword evidence="8" id="KW-1185">Reference proteome</keyword>
<dbReference type="PROSITE" id="PS51186">
    <property type="entry name" value="GNAT"/>
    <property type="match status" value="1"/>
</dbReference>
<evidence type="ECO:0000256" key="4">
    <source>
        <dbReference type="ARBA" id="ARBA00023315"/>
    </source>
</evidence>
<dbReference type="SUPFAM" id="SSF55718">
    <property type="entry name" value="SCP-like"/>
    <property type="match status" value="1"/>
</dbReference>
<dbReference type="HAMAP" id="MF_01812">
    <property type="entry name" value="Eis"/>
    <property type="match status" value="1"/>
</dbReference>
<feature type="binding site" evidence="5">
    <location>
        <begin position="82"/>
        <end position="84"/>
    </location>
    <ligand>
        <name>acetyl-CoA</name>
        <dbReference type="ChEBI" id="CHEBI:57288"/>
    </ligand>
</feature>
<keyword evidence="2" id="KW-1036">Host cytoplasmic vesicle</keyword>
<comment type="similarity">
    <text evidence="1 5">Belongs to the acetyltransferase Eis family.</text>
</comment>
<dbReference type="PANTHER" id="PTHR37817:SF1">
    <property type="entry name" value="N-ACETYLTRANSFERASE EIS"/>
    <property type="match status" value="1"/>
</dbReference>
<accession>A0ABY6NY03</accession>
<dbReference type="InterPro" id="IPR041380">
    <property type="entry name" value="Acetyltransf_17"/>
</dbReference>
<evidence type="ECO:0000313" key="8">
    <source>
        <dbReference type="Proteomes" id="UP001164965"/>
    </source>
</evidence>
<dbReference type="SUPFAM" id="SSF55729">
    <property type="entry name" value="Acyl-CoA N-acyltransferases (Nat)"/>
    <property type="match status" value="1"/>
</dbReference>
<evidence type="ECO:0000256" key="1">
    <source>
        <dbReference type="ARBA" id="ARBA00009213"/>
    </source>
</evidence>
<dbReference type="Pfam" id="PF13527">
    <property type="entry name" value="Acetyltransf_9"/>
    <property type="match status" value="1"/>
</dbReference>
<dbReference type="InterPro" id="IPR051554">
    <property type="entry name" value="Acetyltransferase_Eis"/>
</dbReference>
<evidence type="ECO:0000259" key="6">
    <source>
        <dbReference type="PROSITE" id="PS51186"/>
    </source>
</evidence>
<feature type="domain" description="N-acetyltransferase" evidence="6">
    <location>
        <begin position="4"/>
        <end position="153"/>
    </location>
</feature>
<evidence type="ECO:0000313" key="7">
    <source>
        <dbReference type="EMBL" id="UZJ24256.1"/>
    </source>
</evidence>
<dbReference type="InterPro" id="IPR000182">
    <property type="entry name" value="GNAT_dom"/>
</dbReference>
<dbReference type="RefSeq" id="WP_265382363.1">
    <property type="nucleotide sequence ID" value="NZ_CP110615.1"/>
</dbReference>
<gene>
    <name evidence="7" type="ORF">RHODO2019_13990</name>
</gene>
<organism evidence="7 8">
    <name type="scientific">Rhodococcus antarcticus</name>
    <dbReference type="NCBI Taxonomy" id="2987751"/>
    <lineage>
        <taxon>Bacteria</taxon>
        <taxon>Bacillati</taxon>
        <taxon>Actinomycetota</taxon>
        <taxon>Actinomycetes</taxon>
        <taxon>Mycobacteriales</taxon>
        <taxon>Nocardiaceae</taxon>
        <taxon>Rhodococcus</taxon>
    </lineage>
</organism>
<dbReference type="NCBIfam" id="NF002367">
    <property type="entry name" value="PRK01346.1-4"/>
    <property type="match status" value="1"/>
</dbReference>
<dbReference type="InterPro" id="IPR025559">
    <property type="entry name" value="Eis_dom"/>
</dbReference>
<dbReference type="InterPro" id="IPR016181">
    <property type="entry name" value="Acyl_CoA_acyltransferase"/>
</dbReference>
<evidence type="ECO:0000256" key="2">
    <source>
        <dbReference type="ARBA" id="ARBA00022488"/>
    </source>
</evidence>
<dbReference type="EMBL" id="CP110615">
    <property type="protein sequence ID" value="UZJ24256.1"/>
    <property type="molecule type" value="Genomic_DNA"/>
</dbReference>
<evidence type="ECO:0000256" key="5">
    <source>
        <dbReference type="HAMAP-Rule" id="MF_01812"/>
    </source>
</evidence>
<dbReference type="InterPro" id="IPR036527">
    <property type="entry name" value="SCP2_sterol-bd_dom_sf"/>
</dbReference>
<feature type="binding site" evidence="5">
    <location>
        <begin position="118"/>
        <end position="119"/>
    </location>
    <ligand>
        <name>acetyl-CoA</name>
        <dbReference type="ChEBI" id="CHEBI:57288"/>
    </ligand>
</feature>
<dbReference type="Pfam" id="PF17668">
    <property type="entry name" value="Acetyltransf_17"/>
    <property type="match status" value="1"/>
</dbReference>